<evidence type="ECO:0000313" key="2">
    <source>
        <dbReference type="EMBL" id="MBP2385224.1"/>
    </source>
</evidence>
<gene>
    <name evidence="2" type="ORF">JOF47_000735</name>
</gene>
<protein>
    <submittedName>
        <fullName evidence="2">Nicotinamide-nucleotide amidase</fullName>
        <ecNumber evidence="2">3.5.1.42</ecNumber>
    </submittedName>
</protein>
<proteinExistence type="predicted"/>
<organism evidence="2 3">
    <name type="scientific">Paeniglutamicibacter kerguelensis</name>
    <dbReference type="NCBI Taxonomy" id="254788"/>
    <lineage>
        <taxon>Bacteria</taxon>
        <taxon>Bacillati</taxon>
        <taxon>Actinomycetota</taxon>
        <taxon>Actinomycetes</taxon>
        <taxon>Micrococcales</taxon>
        <taxon>Micrococcaceae</taxon>
        <taxon>Paeniglutamicibacter</taxon>
    </lineage>
</organism>
<dbReference type="NCBIfam" id="TIGR00199">
    <property type="entry name" value="PncC_domain"/>
    <property type="match status" value="1"/>
</dbReference>
<comment type="caution">
    <text evidence="2">The sequence shown here is derived from an EMBL/GenBank/DDBJ whole genome shotgun (WGS) entry which is preliminary data.</text>
</comment>
<sequence>MDTQPQQATGNELAREVIAGALEAGLTLATAESLTAGLIAATLAEVPGASAVLQGGVVSYSSEVKASVLSVDRDLLKSVGSVDGEVARQMAVGVRACCLSDVAVSATGVAGPDSHDGKTVGTVFLGFAHPDGSGYAEYHFQGDRARIRGEATSAALTLLISTIRSVATQVDGAM</sequence>
<evidence type="ECO:0000313" key="3">
    <source>
        <dbReference type="Proteomes" id="UP001296993"/>
    </source>
</evidence>
<keyword evidence="3" id="KW-1185">Reference proteome</keyword>
<dbReference type="Pfam" id="PF02464">
    <property type="entry name" value="CinA"/>
    <property type="match status" value="1"/>
</dbReference>
<dbReference type="Proteomes" id="UP001296993">
    <property type="component" value="Unassembled WGS sequence"/>
</dbReference>
<dbReference type="RefSeq" id="WP_209996007.1">
    <property type="nucleotide sequence ID" value="NZ_BAAAJY010000012.1"/>
</dbReference>
<reference evidence="2 3" key="1">
    <citation type="submission" date="2021-03" db="EMBL/GenBank/DDBJ databases">
        <title>Sequencing the genomes of 1000 actinobacteria strains.</title>
        <authorList>
            <person name="Klenk H.-P."/>
        </authorList>
    </citation>
    <scope>NUCLEOTIDE SEQUENCE [LARGE SCALE GENOMIC DNA]</scope>
    <source>
        <strain evidence="2 3">DSM 15797</strain>
    </source>
</reference>
<dbReference type="InterPro" id="IPR008136">
    <property type="entry name" value="CinA_C"/>
</dbReference>
<dbReference type="Gene3D" id="3.90.950.20">
    <property type="entry name" value="CinA-like"/>
    <property type="match status" value="1"/>
</dbReference>
<accession>A0ABS4XC05</accession>
<keyword evidence="2" id="KW-0378">Hydrolase</keyword>
<dbReference type="EMBL" id="JAGIOF010000001">
    <property type="protein sequence ID" value="MBP2385224.1"/>
    <property type="molecule type" value="Genomic_DNA"/>
</dbReference>
<name>A0ABS4XC05_9MICC</name>
<dbReference type="GO" id="GO:0019159">
    <property type="term" value="F:nicotinamide-nucleotide amidase activity"/>
    <property type="evidence" value="ECO:0007669"/>
    <property type="project" value="UniProtKB-EC"/>
</dbReference>
<dbReference type="InterPro" id="IPR036653">
    <property type="entry name" value="CinA-like_C"/>
</dbReference>
<dbReference type="SUPFAM" id="SSF142433">
    <property type="entry name" value="CinA-like"/>
    <property type="match status" value="1"/>
</dbReference>
<dbReference type="EC" id="3.5.1.42" evidence="2"/>
<evidence type="ECO:0000259" key="1">
    <source>
        <dbReference type="Pfam" id="PF02464"/>
    </source>
</evidence>
<feature type="domain" description="CinA C-terminal" evidence="1">
    <location>
        <begin position="12"/>
        <end position="162"/>
    </location>
</feature>